<dbReference type="EMBL" id="VJMH01005651">
    <property type="protein sequence ID" value="KAF0693725.1"/>
    <property type="molecule type" value="Genomic_DNA"/>
</dbReference>
<sequence>MFNNNQHLVNDTIVPFEFWVESFQSALTAIGNVVMVLSPWNNPTTLTRTWCVFEIYVGIQTNARFEVAMSKTQKQTFLQDLQANENCFNKMLGTIKSANSKTAVPSDRDNIMALMKTANMTCVDLDRLLFKVLEDWIFRTIQALIDGTVLAEKATWFYFMACILCEKQEFKQAKVFNDEAIHLYRAQLDDKDVDTW</sequence>
<evidence type="ECO:0000313" key="2">
    <source>
        <dbReference type="EMBL" id="VFT92146.1"/>
    </source>
</evidence>
<dbReference type="Proteomes" id="UP000332933">
    <property type="component" value="Unassembled WGS sequence"/>
</dbReference>
<dbReference type="OrthoDB" id="69414at2759"/>
<reference evidence="1" key="2">
    <citation type="submission" date="2019-06" db="EMBL/GenBank/DDBJ databases">
        <title>Genomics analysis of Aphanomyces spp. identifies a new class of oomycete effector associated with host adaptation.</title>
        <authorList>
            <person name="Gaulin E."/>
        </authorList>
    </citation>
    <scope>NUCLEOTIDE SEQUENCE</scope>
    <source>
        <strain evidence="1">CBS 578.67</strain>
    </source>
</reference>
<evidence type="ECO:0000313" key="3">
    <source>
        <dbReference type="Proteomes" id="UP000332933"/>
    </source>
</evidence>
<evidence type="ECO:0000313" key="1">
    <source>
        <dbReference type="EMBL" id="KAF0693725.1"/>
    </source>
</evidence>
<keyword evidence="3" id="KW-1185">Reference proteome</keyword>
<protein>
    <submittedName>
        <fullName evidence="2">Aste57867_15338 protein</fullName>
    </submittedName>
</protein>
<reference evidence="2 3" key="1">
    <citation type="submission" date="2019-03" db="EMBL/GenBank/DDBJ databases">
        <authorList>
            <person name="Gaulin E."/>
            <person name="Dumas B."/>
        </authorList>
    </citation>
    <scope>NUCLEOTIDE SEQUENCE [LARGE SCALE GENOMIC DNA]</scope>
    <source>
        <strain evidence="2">CBS 568.67</strain>
    </source>
</reference>
<proteinExistence type="predicted"/>
<dbReference type="EMBL" id="CAADRA010005672">
    <property type="protein sequence ID" value="VFT92146.1"/>
    <property type="molecule type" value="Genomic_DNA"/>
</dbReference>
<gene>
    <name evidence="2" type="primary">Aste57867_15338</name>
    <name evidence="1" type="ORF">As57867_015282</name>
    <name evidence="2" type="ORF">ASTE57867_15338</name>
</gene>
<accession>A0A485L4S1</accession>
<organism evidence="2 3">
    <name type="scientific">Aphanomyces stellatus</name>
    <dbReference type="NCBI Taxonomy" id="120398"/>
    <lineage>
        <taxon>Eukaryota</taxon>
        <taxon>Sar</taxon>
        <taxon>Stramenopiles</taxon>
        <taxon>Oomycota</taxon>
        <taxon>Saprolegniomycetes</taxon>
        <taxon>Saprolegniales</taxon>
        <taxon>Verrucalvaceae</taxon>
        <taxon>Aphanomyces</taxon>
    </lineage>
</organism>
<name>A0A485L4S1_9STRA</name>
<dbReference type="AlphaFoldDB" id="A0A485L4S1"/>